<evidence type="ECO:0008006" key="3">
    <source>
        <dbReference type="Google" id="ProtNLM"/>
    </source>
</evidence>
<dbReference type="Gene3D" id="2.40.50.230">
    <property type="entry name" value="Gp5 N-terminal domain"/>
    <property type="match status" value="1"/>
</dbReference>
<name>A0ABN8FUQ9_9BACL</name>
<dbReference type="Proteomes" id="UP000838749">
    <property type="component" value="Unassembled WGS sequence"/>
</dbReference>
<dbReference type="RefSeq" id="WP_234540710.1">
    <property type="nucleotide sequence ID" value="NZ_CAKMAB010000040.1"/>
</dbReference>
<reference evidence="1" key="1">
    <citation type="submission" date="2021-12" db="EMBL/GenBank/DDBJ databases">
        <authorList>
            <person name="Criscuolo A."/>
        </authorList>
    </citation>
    <scope>NUCLEOTIDE SEQUENCE</scope>
    <source>
        <strain evidence="1">CIP111894</strain>
    </source>
</reference>
<evidence type="ECO:0000313" key="1">
    <source>
        <dbReference type="EMBL" id="CAH1058846.1"/>
    </source>
</evidence>
<gene>
    <name evidence="1" type="ORF">PAECIP111894_05032</name>
</gene>
<sequence>MIGQVSTSDKTVGSVRVVFPDRDDLVSGELPVITSGGWGQENAVPQPGETVLCVFLDNSRSAGYCLGTYYGSEDKMPGTADQRGIWFEDGSYVYYDRATKTINLKAASSVQIDGNLNVTGKITSGG</sequence>
<keyword evidence="2" id="KW-1185">Reference proteome</keyword>
<proteinExistence type="predicted"/>
<comment type="caution">
    <text evidence="1">The sequence shown here is derived from an EMBL/GenBank/DDBJ whole genome shotgun (WGS) entry which is preliminary data.</text>
</comment>
<protein>
    <recommendedName>
        <fullName evidence="3">Phage baseplate assembly protein V</fullName>
    </recommendedName>
</protein>
<evidence type="ECO:0000313" key="2">
    <source>
        <dbReference type="Proteomes" id="UP000838749"/>
    </source>
</evidence>
<dbReference type="EMBL" id="CAKMAB010000040">
    <property type="protein sequence ID" value="CAH1058846.1"/>
    <property type="molecule type" value="Genomic_DNA"/>
</dbReference>
<dbReference type="InterPro" id="IPR037026">
    <property type="entry name" value="Vgr_OB-fold_dom_sf"/>
</dbReference>
<organism evidence="1 2">
    <name type="scientific">Paenibacillus pseudetheri</name>
    <dbReference type="NCBI Taxonomy" id="2897682"/>
    <lineage>
        <taxon>Bacteria</taxon>
        <taxon>Bacillati</taxon>
        <taxon>Bacillota</taxon>
        <taxon>Bacilli</taxon>
        <taxon>Bacillales</taxon>
        <taxon>Paenibacillaceae</taxon>
        <taxon>Paenibacillus</taxon>
    </lineage>
</organism>
<accession>A0ABN8FUQ9</accession>